<dbReference type="GO" id="GO:0046872">
    <property type="term" value="F:metal ion binding"/>
    <property type="evidence" value="ECO:0007669"/>
    <property type="project" value="UniProtKB-UniRule"/>
</dbReference>
<evidence type="ECO:0000256" key="11">
    <source>
        <dbReference type="ARBA" id="ARBA00023157"/>
    </source>
</evidence>
<keyword evidence="11 17" id="KW-1015">Disulfide bond</keyword>
<dbReference type="InterPro" id="IPR002016">
    <property type="entry name" value="Haem_peroxidase"/>
</dbReference>
<dbReference type="GO" id="GO:0006979">
    <property type="term" value="P:response to oxidative stress"/>
    <property type="evidence" value="ECO:0007669"/>
    <property type="project" value="UniProtKB-UniRule"/>
</dbReference>
<dbReference type="SUPFAM" id="SSF48113">
    <property type="entry name" value="Heme-dependent peroxidases"/>
    <property type="match status" value="1"/>
</dbReference>
<name>A0A540KAR5_MALBA</name>
<feature type="binding site" evidence="15">
    <location>
        <position position="100"/>
    </location>
    <ligand>
        <name>Ca(2+)</name>
        <dbReference type="ChEBI" id="CHEBI:29108"/>
        <label>1</label>
    </ligand>
</feature>
<evidence type="ECO:0000256" key="1">
    <source>
        <dbReference type="ARBA" id="ARBA00000189"/>
    </source>
</evidence>
<gene>
    <name evidence="20" type="ORF">C1H46_043430</name>
</gene>
<comment type="catalytic activity">
    <reaction evidence="1 18">
        <text>2 a phenolic donor + H2O2 = 2 a phenolic radical donor + 2 H2O</text>
        <dbReference type="Rhea" id="RHEA:56136"/>
        <dbReference type="ChEBI" id="CHEBI:15377"/>
        <dbReference type="ChEBI" id="CHEBI:16240"/>
        <dbReference type="ChEBI" id="CHEBI:139520"/>
        <dbReference type="ChEBI" id="CHEBI:139521"/>
        <dbReference type="EC" id="1.11.1.7"/>
    </reaction>
</comment>
<comment type="cofactor">
    <cofactor evidence="15 18">
        <name>Ca(2+)</name>
        <dbReference type="ChEBI" id="CHEBI:29108"/>
    </cofactor>
    <text evidence="15 18">Binds 2 calcium ions per subunit.</text>
</comment>
<dbReference type="InterPro" id="IPR000823">
    <property type="entry name" value="Peroxidase_pln"/>
</dbReference>
<proteinExistence type="inferred from homology"/>
<keyword evidence="10 15" id="KW-0408">Iron</keyword>
<feature type="binding site" evidence="14">
    <location>
        <position position="174"/>
    </location>
    <ligand>
        <name>substrate</name>
    </ligand>
</feature>
<feature type="site" description="Transition state stabilizer" evidence="16">
    <location>
        <position position="74"/>
    </location>
</feature>
<keyword evidence="8 15" id="KW-0106">Calcium</keyword>
<keyword evidence="6 18" id="KW-0349">Heme</keyword>
<organism evidence="20 21">
    <name type="scientific">Malus baccata</name>
    <name type="common">Siberian crab apple</name>
    <name type="synonym">Pyrus baccata</name>
    <dbReference type="NCBI Taxonomy" id="106549"/>
    <lineage>
        <taxon>Eukaryota</taxon>
        <taxon>Viridiplantae</taxon>
        <taxon>Streptophyta</taxon>
        <taxon>Embryophyta</taxon>
        <taxon>Tracheophyta</taxon>
        <taxon>Spermatophyta</taxon>
        <taxon>Magnoliopsida</taxon>
        <taxon>eudicotyledons</taxon>
        <taxon>Gunneridae</taxon>
        <taxon>Pentapetalae</taxon>
        <taxon>rosids</taxon>
        <taxon>fabids</taxon>
        <taxon>Rosales</taxon>
        <taxon>Rosaceae</taxon>
        <taxon>Amygdaloideae</taxon>
        <taxon>Maleae</taxon>
        <taxon>Malus</taxon>
    </lineage>
</organism>
<keyword evidence="12" id="KW-0325">Glycoprotein</keyword>
<keyword evidence="9 18" id="KW-0560">Oxidoreductase</keyword>
<dbReference type="CDD" id="cd00693">
    <property type="entry name" value="secretory_peroxidase"/>
    <property type="match status" value="1"/>
</dbReference>
<feature type="binding site" evidence="15">
    <location>
        <position position="82"/>
    </location>
    <ligand>
        <name>Ca(2+)</name>
        <dbReference type="ChEBI" id="CHEBI:29108"/>
        <label>1</label>
    </ligand>
</feature>
<comment type="similarity">
    <text evidence="18">Belongs to the peroxidase family. Classical plant (class III) peroxidase subfamily.</text>
</comment>
<accession>A0A540KAR5</accession>
<evidence type="ECO:0000256" key="2">
    <source>
        <dbReference type="ARBA" id="ARBA00002322"/>
    </source>
</evidence>
<dbReference type="Gene3D" id="1.10.520.10">
    <property type="match status" value="1"/>
</dbReference>
<evidence type="ECO:0000259" key="19">
    <source>
        <dbReference type="PROSITE" id="PS50873"/>
    </source>
</evidence>
<dbReference type="InterPro" id="IPR019793">
    <property type="entry name" value="Peroxidases_heam-ligand_BS"/>
</dbReference>
<dbReference type="GO" id="GO:0005576">
    <property type="term" value="C:extracellular region"/>
    <property type="evidence" value="ECO:0007669"/>
    <property type="project" value="UniProtKB-SubCell"/>
</dbReference>
<feature type="disulfide bond" evidence="17">
    <location>
        <begin position="47"/>
        <end position="127"/>
    </location>
</feature>
<dbReference type="GO" id="GO:0020037">
    <property type="term" value="F:heme binding"/>
    <property type="evidence" value="ECO:0007669"/>
    <property type="project" value="UniProtKB-UniRule"/>
</dbReference>
<comment type="cofactor">
    <cofactor evidence="15 18">
        <name>heme b</name>
        <dbReference type="ChEBI" id="CHEBI:60344"/>
    </cofactor>
    <text evidence="15 18">Binds 1 heme b (iron(II)-protoporphyrin IX) group per subunit.</text>
</comment>
<evidence type="ECO:0000256" key="9">
    <source>
        <dbReference type="ARBA" id="ARBA00023002"/>
    </source>
</evidence>
<dbReference type="GO" id="GO:0140825">
    <property type="term" value="F:lactoperoxidase activity"/>
    <property type="evidence" value="ECO:0007669"/>
    <property type="project" value="UniProtKB-EC"/>
</dbReference>
<feature type="binding site" evidence="15">
    <location>
        <position position="205"/>
    </location>
    <ligand>
        <name>Ca(2+)</name>
        <dbReference type="ChEBI" id="CHEBI:29108"/>
        <label>2</label>
    </ligand>
</feature>
<evidence type="ECO:0000256" key="15">
    <source>
        <dbReference type="PIRSR" id="PIRSR600823-3"/>
    </source>
</evidence>
<feature type="binding site" evidence="15">
    <location>
        <position position="79"/>
    </location>
    <ligand>
        <name>Ca(2+)</name>
        <dbReference type="ChEBI" id="CHEBI:29108"/>
        <label>1</label>
    </ligand>
</feature>
<dbReference type="AlphaFoldDB" id="A0A540KAR5"/>
<dbReference type="PANTHER" id="PTHR31388:SF155">
    <property type="entry name" value="PEROXIDASE"/>
    <property type="match status" value="1"/>
</dbReference>
<evidence type="ECO:0000256" key="8">
    <source>
        <dbReference type="ARBA" id="ARBA00022837"/>
    </source>
</evidence>
<protein>
    <recommendedName>
        <fullName evidence="4 18">Peroxidase</fullName>
        <ecNumber evidence="4 18">1.11.1.7</ecNumber>
    </recommendedName>
</protein>
<evidence type="ECO:0000256" key="7">
    <source>
        <dbReference type="ARBA" id="ARBA00022723"/>
    </source>
</evidence>
<evidence type="ECO:0000256" key="14">
    <source>
        <dbReference type="PIRSR" id="PIRSR600823-2"/>
    </source>
</evidence>
<feature type="chain" id="PRO_5022253073" description="Peroxidase" evidence="18">
    <location>
        <begin position="28"/>
        <end position="336"/>
    </location>
</feature>
<evidence type="ECO:0000256" key="16">
    <source>
        <dbReference type="PIRSR" id="PIRSR600823-4"/>
    </source>
</evidence>
<dbReference type="InterPro" id="IPR033905">
    <property type="entry name" value="Secretory_peroxidase"/>
</dbReference>
<feature type="binding site" evidence="15">
    <location>
        <position position="88"/>
    </location>
    <ligand>
        <name>Ca(2+)</name>
        <dbReference type="ChEBI" id="CHEBI:29108"/>
        <label>1</label>
    </ligand>
</feature>
<keyword evidence="7 15" id="KW-0479">Metal-binding</keyword>
<dbReference type="InterPro" id="IPR019794">
    <property type="entry name" value="Peroxidases_AS"/>
</dbReference>
<sequence length="336" mass="35518">MENRALFFAATTFSLLLLLLLPHPSTAASATAAASPPLSSTFYHATCPRATSVIRAVVQRAVAGEPRLGASLLRMHFHDCFVQGCDGSVLLDDTGAVEGEKGTPPNKNSLRGFQVVDAAKSELEHVCPGVVSCADTLAVAAREGVVAVGGPSWDLLLGRRDSLAPNASATIELPGPDSPLAGLREMFAAKGFTEAEMVALSGAHTIGRSSCRFFRGRIYNDANMDREYAARLQTACPPVGGDLTVAPLDPRSPDMFDNAYYGNLVERKGLFRSDQALFGGGGGNAVEEQVLRYSRNLSAFEADFAAAMQKMSALSPLTGGQGEVRVNCRRVNPAVE</sequence>
<dbReference type="Pfam" id="PF00141">
    <property type="entry name" value="peroxidase"/>
    <property type="match status" value="1"/>
</dbReference>
<evidence type="ECO:0000256" key="17">
    <source>
        <dbReference type="PIRSR" id="PIRSR600823-5"/>
    </source>
</evidence>
<dbReference type="PRINTS" id="PR00461">
    <property type="entry name" value="PLPEROXIDASE"/>
</dbReference>
<dbReference type="Proteomes" id="UP000315295">
    <property type="component" value="Unassembled WGS sequence"/>
</dbReference>
<dbReference type="Gene3D" id="1.10.420.10">
    <property type="entry name" value="Peroxidase, domain 2"/>
    <property type="match status" value="1"/>
</dbReference>
<feature type="binding site" evidence="15">
    <location>
        <position position="257"/>
    </location>
    <ligand>
        <name>Ca(2+)</name>
        <dbReference type="ChEBI" id="CHEBI:29108"/>
        <label>2</label>
    </ligand>
</feature>
<dbReference type="PRINTS" id="PR00458">
    <property type="entry name" value="PEROXIDASE"/>
</dbReference>
<evidence type="ECO:0000256" key="3">
    <source>
        <dbReference type="ARBA" id="ARBA00006873"/>
    </source>
</evidence>
<feature type="disulfide bond" evidence="17">
    <location>
        <begin position="211"/>
        <end position="236"/>
    </location>
</feature>
<keyword evidence="18" id="KW-0732">Signal</keyword>
<evidence type="ECO:0000256" key="18">
    <source>
        <dbReference type="RuleBase" id="RU362060"/>
    </source>
</evidence>
<dbReference type="InterPro" id="IPR010255">
    <property type="entry name" value="Haem_peroxidase_sf"/>
</dbReference>
<comment type="subcellular location">
    <subcellularLocation>
        <location evidence="18">Secreted</location>
    </subcellularLocation>
</comment>
<evidence type="ECO:0000313" key="20">
    <source>
        <dbReference type="EMBL" id="TQD71032.1"/>
    </source>
</evidence>
<dbReference type="STRING" id="106549.A0A540KAR5"/>
<comment type="caution">
    <text evidence="20">The sequence shown here is derived from an EMBL/GenBank/DDBJ whole genome shotgun (WGS) entry which is preliminary data.</text>
</comment>
<evidence type="ECO:0000256" key="13">
    <source>
        <dbReference type="PIRSR" id="PIRSR600823-1"/>
    </source>
</evidence>
<evidence type="ECO:0000256" key="4">
    <source>
        <dbReference type="ARBA" id="ARBA00012313"/>
    </source>
</evidence>
<feature type="binding site" description="axial binding residue" evidence="15">
    <location>
        <position position="204"/>
    </location>
    <ligand>
        <name>heme b</name>
        <dbReference type="ChEBI" id="CHEBI:60344"/>
    </ligand>
    <ligandPart>
        <name>Fe</name>
        <dbReference type="ChEBI" id="CHEBI:18248"/>
    </ligandPart>
</feature>
<dbReference type="PROSITE" id="PS00436">
    <property type="entry name" value="PEROXIDASE_2"/>
    <property type="match status" value="1"/>
</dbReference>
<comment type="similarity">
    <text evidence="3">Belongs to the peroxidase family. Ascorbate peroxidase subfamily.</text>
</comment>
<feature type="active site" description="Proton acceptor" evidence="13">
    <location>
        <position position="78"/>
    </location>
</feature>
<dbReference type="FunFam" id="1.10.420.10:FF:000001">
    <property type="entry name" value="Peroxidase"/>
    <property type="match status" value="1"/>
</dbReference>
<dbReference type="GO" id="GO:0042744">
    <property type="term" value="P:hydrogen peroxide catabolic process"/>
    <property type="evidence" value="ECO:0007669"/>
    <property type="project" value="UniProtKB-KW"/>
</dbReference>
<dbReference type="EC" id="1.11.1.7" evidence="4 18"/>
<dbReference type="PROSITE" id="PS00435">
    <property type="entry name" value="PEROXIDASE_1"/>
    <property type="match status" value="1"/>
</dbReference>
<feature type="signal peptide" evidence="18">
    <location>
        <begin position="1"/>
        <end position="27"/>
    </location>
</feature>
<evidence type="ECO:0000256" key="6">
    <source>
        <dbReference type="ARBA" id="ARBA00022617"/>
    </source>
</evidence>
<reference evidence="20 21" key="1">
    <citation type="journal article" date="2019" name="G3 (Bethesda)">
        <title>Sequencing of a Wild Apple (Malus baccata) Genome Unravels the Differences Between Cultivated and Wild Apple Species Regarding Disease Resistance and Cold Tolerance.</title>
        <authorList>
            <person name="Chen X."/>
        </authorList>
    </citation>
    <scope>NUCLEOTIDE SEQUENCE [LARGE SCALE GENOMIC DNA]</scope>
    <source>
        <strain evidence="21">cv. Shandingzi</strain>
        <tissue evidence="20">Leaves</tissue>
    </source>
</reference>
<evidence type="ECO:0000256" key="10">
    <source>
        <dbReference type="ARBA" id="ARBA00023004"/>
    </source>
</evidence>
<evidence type="ECO:0000256" key="5">
    <source>
        <dbReference type="ARBA" id="ARBA00022559"/>
    </source>
</evidence>
<keyword evidence="21" id="KW-1185">Reference proteome</keyword>
<feature type="binding site" evidence="15">
    <location>
        <position position="249"/>
    </location>
    <ligand>
        <name>Ca(2+)</name>
        <dbReference type="ChEBI" id="CHEBI:29108"/>
        <label>2</label>
    </ligand>
</feature>
<evidence type="ECO:0000256" key="12">
    <source>
        <dbReference type="ARBA" id="ARBA00023180"/>
    </source>
</evidence>
<comment type="function">
    <text evidence="2">Removal of H(2)O(2), oxidation of toxic reductants, biosynthesis and degradation of lignin, suberization, auxin catabolism, response to environmental stresses such as wounding, pathogen attack and oxidative stress. These functions might be dependent on each isozyme/isoform in each plant tissue.</text>
</comment>
<feature type="disulfide bond" evidence="17">
    <location>
        <begin position="80"/>
        <end position="85"/>
    </location>
</feature>
<keyword evidence="18" id="KW-0376">Hydrogen peroxide</keyword>
<dbReference type="PROSITE" id="PS50873">
    <property type="entry name" value="PEROXIDASE_4"/>
    <property type="match status" value="1"/>
</dbReference>
<feature type="binding site" evidence="15">
    <location>
        <position position="86"/>
    </location>
    <ligand>
        <name>Ca(2+)</name>
        <dbReference type="ChEBI" id="CHEBI:29108"/>
        <label>1</label>
    </ligand>
</feature>
<keyword evidence="5 18" id="KW-0575">Peroxidase</keyword>
<dbReference type="PANTHER" id="PTHR31388">
    <property type="entry name" value="PEROXIDASE 72-RELATED"/>
    <property type="match status" value="1"/>
</dbReference>
<dbReference type="FunFam" id="1.10.520.10:FF:000009">
    <property type="entry name" value="Peroxidase"/>
    <property type="match status" value="1"/>
</dbReference>
<keyword evidence="18" id="KW-0964">Secreted</keyword>
<feature type="binding site" evidence="15">
    <location>
        <position position="84"/>
    </location>
    <ligand>
        <name>Ca(2+)</name>
        <dbReference type="ChEBI" id="CHEBI:29108"/>
        <label>1</label>
    </ligand>
</feature>
<feature type="domain" description="Plant heme peroxidase family profile" evidence="19">
    <location>
        <begin position="37"/>
        <end position="332"/>
    </location>
</feature>
<dbReference type="EMBL" id="VIEB01001632">
    <property type="protein sequence ID" value="TQD71032.1"/>
    <property type="molecule type" value="Genomic_DNA"/>
</dbReference>
<feature type="disulfide bond" evidence="17">
    <location>
        <begin position="133"/>
        <end position="328"/>
    </location>
</feature>
<evidence type="ECO:0000313" key="21">
    <source>
        <dbReference type="Proteomes" id="UP000315295"/>
    </source>
</evidence>